<keyword evidence="3" id="KW-0813">Transport</keyword>
<keyword evidence="5 7" id="KW-1133">Transmembrane helix</keyword>
<organism evidence="8 9">
    <name type="scientific">[Bacillus] enclensis</name>
    <dbReference type="NCBI Taxonomy" id="1402860"/>
    <lineage>
        <taxon>Bacteria</taxon>
        <taxon>Bacillati</taxon>
        <taxon>Bacillota</taxon>
        <taxon>Bacilli</taxon>
        <taxon>Bacillales</taxon>
        <taxon>Bacillaceae</taxon>
        <taxon>Rossellomorea</taxon>
    </lineage>
</organism>
<feature type="transmembrane region" description="Helical" evidence="7">
    <location>
        <begin position="209"/>
        <end position="229"/>
    </location>
</feature>
<reference evidence="9" key="1">
    <citation type="submission" date="2016-08" db="EMBL/GenBank/DDBJ databases">
        <authorList>
            <person name="Varghese N."/>
            <person name="Submissions Spin"/>
        </authorList>
    </citation>
    <scope>NUCLEOTIDE SEQUENCE [LARGE SCALE GENOMIC DNA]</scope>
    <source>
        <strain evidence="9">SGD-1123</strain>
    </source>
</reference>
<evidence type="ECO:0000256" key="1">
    <source>
        <dbReference type="ARBA" id="ARBA00004127"/>
    </source>
</evidence>
<evidence type="ECO:0000256" key="3">
    <source>
        <dbReference type="ARBA" id="ARBA00022597"/>
    </source>
</evidence>
<name>A0A0V8HMC9_9BACI</name>
<comment type="similarity">
    <text evidence="2">Belongs to the GRP transporter (TC 2.A.7.5) family.</text>
</comment>
<dbReference type="AlphaFoldDB" id="A0A0V8HMC9"/>
<dbReference type="EMBL" id="FMAU01000001">
    <property type="protein sequence ID" value="SCB85956.1"/>
    <property type="molecule type" value="Genomic_DNA"/>
</dbReference>
<dbReference type="SUPFAM" id="SSF103481">
    <property type="entry name" value="Multidrug resistance efflux transporter EmrE"/>
    <property type="match status" value="2"/>
</dbReference>
<feature type="transmembrane region" description="Helical" evidence="7">
    <location>
        <begin position="180"/>
        <end position="197"/>
    </location>
</feature>
<dbReference type="CDD" id="cd23112">
    <property type="entry name" value="glucose_uptake_GlcU"/>
    <property type="match status" value="1"/>
</dbReference>
<dbReference type="GO" id="GO:0012505">
    <property type="term" value="C:endomembrane system"/>
    <property type="evidence" value="ECO:0007669"/>
    <property type="project" value="UniProtKB-SubCell"/>
</dbReference>
<feature type="transmembrane region" description="Helical" evidence="7">
    <location>
        <begin position="117"/>
        <end position="136"/>
    </location>
</feature>
<keyword evidence="6 7" id="KW-0472">Membrane</keyword>
<feature type="transmembrane region" description="Helical" evidence="7">
    <location>
        <begin position="262"/>
        <end position="281"/>
    </location>
</feature>
<dbReference type="PANTHER" id="PTHR16119">
    <property type="entry name" value="TRANSMEMBRANE PROTEIN 144"/>
    <property type="match status" value="1"/>
</dbReference>
<dbReference type="Pfam" id="PF06800">
    <property type="entry name" value="Sugar_transport"/>
    <property type="match status" value="1"/>
</dbReference>
<evidence type="ECO:0000256" key="7">
    <source>
        <dbReference type="SAM" id="Phobius"/>
    </source>
</evidence>
<accession>A0A0V8HMC9</accession>
<keyword evidence="3" id="KW-0762">Sugar transport</keyword>
<gene>
    <name evidence="8" type="ORF">GA0061094_0986</name>
</gene>
<feature type="transmembrane region" description="Helical" evidence="7">
    <location>
        <begin position="235"/>
        <end position="253"/>
    </location>
</feature>
<feature type="transmembrane region" description="Helical" evidence="7">
    <location>
        <begin position="148"/>
        <end position="168"/>
    </location>
</feature>
<protein>
    <submittedName>
        <fullName evidence="8">Glucose uptake protein</fullName>
    </submittedName>
</protein>
<comment type="subcellular location">
    <subcellularLocation>
        <location evidence="1">Endomembrane system</location>
        <topology evidence="1">Multi-pass membrane protein</topology>
    </subcellularLocation>
</comment>
<evidence type="ECO:0000313" key="8">
    <source>
        <dbReference type="EMBL" id="SCB85956.1"/>
    </source>
</evidence>
<dbReference type="InterPro" id="IPR037185">
    <property type="entry name" value="EmrE-like"/>
</dbReference>
<proteinExistence type="inferred from homology"/>
<keyword evidence="4 7" id="KW-0812">Transmembrane</keyword>
<keyword evidence="9" id="KW-1185">Reference proteome</keyword>
<evidence type="ECO:0000256" key="4">
    <source>
        <dbReference type="ARBA" id="ARBA00022692"/>
    </source>
</evidence>
<dbReference type="GO" id="GO:0016020">
    <property type="term" value="C:membrane"/>
    <property type="evidence" value="ECO:0007669"/>
    <property type="project" value="InterPro"/>
</dbReference>
<dbReference type="PANTHER" id="PTHR16119:SF17">
    <property type="entry name" value="TRANSMEMBRANE PROTEIN 144"/>
    <property type="match status" value="1"/>
</dbReference>
<sequence length="284" mass="30249">MTGILLALIPAVAWGSLVFVSVKLGGNAYSQTVGITIGSLLFAAGIFLFKSPELSMLVWSVGFISGVFWAVGQVNQLASVKFIGVAKTVPISTGMQLIGTTLFGVLVFKEWTTTETIMLGSGAVIALIIGVILTSYTQKSEDKDNQQLKKGLLTLFISSLGYIAYVVIVRWFEIDGWEAVLPQAIGMFIGAVAITIRHKPFNKYTARNILTGLMWAAGNLGLLLALPRIGVATSFSLSQTGIVISTIGGLFFLGEKKSKKQILLVIAGCILIIIGGVLLGFTKE</sequence>
<dbReference type="OrthoDB" id="1452595at2"/>
<evidence type="ECO:0000256" key="2">
    <source>
        <dbReference type="ARBA" id="ARBA00006117"/>
    </source>
</evidence>
<dbReference type="InterPro" id="IPR010651">
    <property type="entry name" value="Sugar_transport"/>
</dbReference>
<dbReference type="Proteomes" id="UP000181997">
    <property type="component" value="Unassembled WGS sequence"/>
</dbReference>
<evidence type="ECO:0000313" key="9">
    <source>
        <dbReference type="Proteomes" id="UP000181997"/>
    </source>
</evidence>
<dbReference type="RefSeq" id="WP_058297684.1">
    <property type="nucleotide sequence ID" value="NZ_FMAU01000001.1"/>
</dbReference>
<feature type="transmembrane region" description="Helical" evidence="7">
    <location>
        <begin position="56"/>
        <end position="72"/>
    </location>
</feature>
<evidence type="ECO:0000256" key="5">
    <source>
        <dbReference type="ARBA" id="ARBA00022989"/>
    </source>
</evidence>
<dbReference type="GO" id="GO:0015144">
    <property type="term" value="F:carbohydrate transmembrane transporter activity"/>
    <property type="evidence" value="ECO:0007669"/>
    <property type="project" value="InterPro"/>
</dbReference>
<feature type="transmembrane region" description="Helical" evidence="7">
    <location>
        <begin position="29"/>
        <end position="49"/>
    </location>
</feature>
<evidence type="ECO:0000256" key="6">
    <source>
        <dbReference type="ARBA" id="ARBA00023136"/>
    </source>
</evidence>